<feature type="non-terminal residue" evidence="2">
    <location>
        <position position="1"/>
    </location>
</feature>
<organism evidence="2 3">
    <name type="scientific">Candidatus Berkelbacteria bacterium CG10_big_fil_rev_8_21_14_0_10_41_12</name>
    <dbReference type="NCBI Taxonomy" id="1974513"/>
    <lineage>
        <taxon>Bacteria</taxon>
        <taxon>Candidatus Berkelbacteria</taxon>
    </lineage>
</organism>
<dbReference type="EMBL" id="PEZV01000036">
    <property type="protein sequence ID" value="PIT97093.1"/>
    <property type="molecule type" value="Genomic_DNA"/>
</dbReference>
<accession>A0A2M6WWB7</accession>
<dbReference type="InterPro" id="IPR003607">
    <property type="entry name" value="HD/PDEase_dom"/>
</dbReference>
<protein>
    <recommendedName>
        <fullName evidence="1">HD domain-containing protein</fullName>
    </recommendedName>
</protein>
<comment type="caution">
    <text evidence="2">The sequence shown here is derived from an EMBL/GenBank/DDBJ whole genome shotgun (WGS) entry which is preliminary data.</text>
</comment>
<feature type="domain" description="HD" evidence="1">
    <location>
        <begin position="5"/>
        <end position="94"/>
    </location>
</feature>
<dbReference type="SUPFAM" id="SSF109604">
    <property type="entry name" value="HD-domain/PDEase-like"/>
    <property type="match status" value="1"/>
</dbReference>
<sequence length="185" mass="21633">QMEDTDPFLVQVAAYCHDLGRLEEERRGLVDPRPKTSLDHGEMSIEPTKKILAKIDVSGQGAEKILETIKIHPMRKYKGDNKIALILQDADRSDGFGKMALLRFAAFNCELPIKEPTNKKIFDREFSKMIKLLKNDKKARKRMIETLRYVAQWYEDLLNIDSAKKYLHKDYLFNINFLKQIESWD</sequence>
<gene>
    <name evidence="2" type="ORF">COT77_03175</name>
</gene>
<evidence type="ECO:0000313" key="3">
    <source>
        <dbReference type="Proteomes" id="UP000228596"/>
    </source>
</evidence>
<reference evidence="3" key="1">
    <citation type="submission" date="2017-09" db="EMBL/GenBank/DDBJ databases">
        <title>Depth-based differentiation of microbial function through sediment-hosted aquifers and enrichment of novel symbionts in the deep terrestrial subsurface.</title>
        <authorList>
            <person name="Probst A.J."/>
            <person name="Ladd B."/>
            <person name="Jarett J.K."/>
            <person name="Geller-Mcgrath D.E."/>
            <person name="Sieber C.M.K."/>
            <person name="Emerson J.B."/>
            <person name="Anantharaman K."/>
            <person name="Thomas B.C."/>
            <person name="Malmstrom R."/>
            <person name="Stieglmeier M."/>
            <person name="Klingl A."/>
            <person name="Woyke T."/>
            <person name="Ryan C.M."/>
            <person name="Banfield J.F."/>
        </authorList>
    </citation>
    <scope>NUCLEOTIDE SEQUENCE [LARGE SCALE GENOMIC DNA]</scope>
</reference>
<dbReference type="CDD" id="cd00077">
    <property type="entry name" value="HDc"/>
    <property type="match status" value="1"/>
</dbReference>
<dbReference type="Pfam" id="PF01966">
    <property type="entry name" value="HD"/>
    <property type="match status" value="1"/>
</dbReference>
<dbReference type="InterPro" id="IPR006674">
    <property type="entry name" value="HD_domain"/>
</dbReference>
<dbReference type="Proteomes" id="UP000228596">
    <property type="component" value="Unassembled WGS sequence"/>
</dbReference>
<dbReference type="AlphaFoldDB" id="A0A2M6WWB7"/>
<dbReference type="Gene3D" id="1.10.3210.10">
    <property type="entry name" value="Hypothetical protein af1432"/>
    <property type="match status" value="1"/>
</dbReference>
<evidence type="ECO:0000259" key="1">
    <source>
        <dbReference type="Pfam" id="PF01966"/>
    </source>
</evidence>
<proteinExistence type="predicted"/>
<evidence type="ECO:0000313" key="2">
    <source>
        <dbReference type="EMBL" id="PIT97093.1"/>
    </source>
</evidence>
<name>A0A2M6WWB7_9BACT</name>